<reference evidence="1 2" key="2">
    <citation type="journal article" date="2022" name="Mol. Ecol. Resour.">
        <title>The genomes of chicory, endive, great burdock and yacon provide insights into Asteraceae paleo-polyploidization history and plant inulin production.</title>
        <authorList>
            <person name="Fan W."/>
            <person name="Wang S."/>
            <person name="Wang H."/>
            <person name="Wang A."/>
            <person name="Jiang F."/>
            <person name="Liu H."/>
            <person name="Zhao H."/>
            <person name="Xu D."/>
            <person name="Zhang Y."/>
        </authorList>
    </citation>
    <scope>NUCLEOTIDE SEQUENCE [LARGE SCALE GENOMIC DNA]</scope>
    <source>
        <strain evidence="2">cv. Niubang</strain>
    </source>
</reference>
<dbReference type="Proteomes" id="UP001055879">
    <property type="component" value="Linkage Group LG13"/>
</dbReference>
<proteinExistence type="predicted"/>
<name>A0ACB8Y943_ARCLA</name>
<evidence type="ECO:0000313" key="1">
    <source>
        <dbReference type="EMBL" id="KAI3681559.1"/>
    </source>
</evidence>
<dbReference type="EMBL" id="CM042059">
    <property type="protein sequence ID" value="KAI3681559.1"/>
    <property type="molecule type" value="Genomic_DNA"/>
</dbReference>
<sequence>MKSKRKKEAIVLGDDNGLSLKNIFKLETFGGMINFDPGLVDNGEPGSCNLLILLLVSFQNFADTLIPLGPFCNRFNPPFSWTPEVLPEDTLSVSILKRLWLRTVILLVLSVGFQDLSLVELSPPLIWLKIGFLARFSMLPP</sequence>
<comment type="caution">
    <text evidence="1">The sequence shown here is derived from an EMBL/GenBank/DDBJ whole genome shotgun (WGS) entry which is preliminary data.</text>
</comment>
<gene>
    <name evidence="1" type="ORF">L6452_36358</name>
</gene>
<organism evidence="1 2">
    <name type="scientific">Arctium lappa</name>
    <name type="common">Greater burdock</name>
    <name type="synonym">Lappa major</name>
    <dbReference type="NCBI Taxonomy" id="4217"/>
    <lineage>
        <taxon>Eukaryota</taxon>
        <taxon>Viridiplantae</taxon>
        <taxon>Streptophyta</taxon>
        <taxon>Embryophyta</taxon>
        <taxon>Tracheophyta</taxon>
        <taxon>Spermatophyta</taxon>
        <taxon>Magnoliopsida</taxon>
        <taxon>eudicotyledons</taxon>
        <taxon>Gunneridae</taxon>
        <taxon>Pentapetalae</taxon>
        <taxon>asterids</taxon>
        <taxon>campanulids</taxon>
        <taxon>Asterales</taxon>
        <taxon>Asteraceae</taxon>
        <taxon>Carduoideae</taxon>
        <taxon>Cardueae</taxon>
        <taxon>Arctiinae</taxon>
        <taxon>Arctium</taxon>
    </lineage>
</organism>
<evidence type="ECO:0000313" key="2">
    <source>
        <dbReference type="Proteomes" id="UP001055879"/>
    </source>
</evidence>
<reference evidence="2" key="1">
    <citation type="journal article" date="2022" name="Mol. Ecol. Resour.">
        <title>The genomes of chicory, endive, great burdock and yacon provide insights into Asteraceae palaeo-polyploidization history and plant inulin production.</title>
        <authorList>
            <person name="Fan W."/>
            <person name="Wang S."/>
            <person name="Wang H."/>
            <person name="Wang A."/>
            <person name="Jiang F."/>
            <person name="Liu H."/>
            <person name="Zhao H."/>
            <person name="Xu D."/>
            <person name="Zhang Y."/>
        </authorList>
    </citation>
    <scope>NUCLEOTIDE SEQUENCE [LARGE SCALE GENOMIC DNA]</scope>
    <source>
        <strain evidence="2">cv. Niubang</strain>
    </source>
</reference>
<protein>
    <submittedName>
        <fullName evidence="1">Uncharacterized protein</fullName>
    </submittedName>
</protein>
<keyword evidence="2" id="KW-1185">Reference proteome</keyword>
<accession>A0ACB8Y943</accession>